<evidence type="ECO:0000313" key="4">
    <source>
        <dbReference type="Proteomes" id="UP000749559"/>
    </source>
</evidence>
<dbReference type="InterPro" id="IPR052619">
    <property type="entry name" value="Phage_lysozyme-like"/>
</dbReference>
<dbReference type="Proteomes" id="UP000749559">
    <property type="component" value="Unassembled WGS sequence"/>
</dbReference>
<dbReference type="InterPro" id="IPR023347">
    <property type="entry name" value="Lysozyme_dom_sf"/>
</dbReference>
<proteinExistence type="predicted"/>
<dbReference type="AlphaFoldDB" id="A0A8J1TXR6"/>
<dbReference type="EMBL" id="CAIIXF020000006">
    <property type="protein sequence ID" value="CAH1787347.1"/>
    <property type="molecule type" value="Genomic_DNA"/>
</dbReference>
<dbReference type="GO" id="GO:0031640">
    <property type="term" value="P:killing of cells of another organism"/>
    <property type="evidence" value="ECO:0007669"/>
    <property type="project" value="UniProtKB-KW"/>
</dbReference>
<sequence length="446" mass="50063">MMQKGALFCILFVGLLTLVDAADNIDDIAEYIRPNEGLRTTAYEDSKGFTTVGVGFNMERAGAKDDWEKVLPDVDFDKVKNKELDLTEEQALKLFKADLKNIYIPRAKGIFPKFDEYCAELQSAIVDALYRGDLGPKTQSLIKEEKWKEAGKEYIDHGDYKKAVAGEAGFAGIKTRMDKNKKIFEEQACDAPKECEKDKDCDCCDDRPYCCEGICSECTKDEHCTKANRNKCVKGDAGAWVCGDPHVSVQLNDGLKTHFCFDVLGKSGEIFQFVRDRNIEIRIRIFSHGAKQVAKLVDLIAIRTNEAQITVDSKGITDGKTKYKWGSESVGEFGDANVMIRRNYAEIFVDKTVTEIEHQGDHLKFSVHQHGGLGPHVRGILGDVVNQGRFKKGEDEKHGHIELFDSTFSVTEKVKNVGKCWFLTNGYNSLKGKLRNYVKKTLFGSN</sequence>
<name>A0A8J1TXR6_OWEFU</name>
<dbReference type="InterPro" id="IPR023346">
    <property type="entry name" value="Lysozyme-like_dom_sf"/>
</dbReference>
<dbReference type="PANTHER" id="PTHR37406">
    <property type="entry name" value="T4-TYPE LYSOZYME 1-RELATED"/>
    <property type="match status" value="1"/>
</dbReference>
<dbReference type="GO" id="GO:0042742">
    <property type="term" value="P:defense response to bacterium"/>
    <property type="evidence" value="ECO:0007669"/>
    <property type="project" value="UniProtKB-KW"/>
</dbReference>
<dbReference type="GO" id="GO:0003796">
    <property type="term" value="F:lysozyme activity"/>
    <property type="evidence" value="ECO:0007669"/>
    <property type="project" value="InterPro"/>
</dbReference>
<evidence type="ECO:0000256" key="1">
    <source>
        <dbReference type="ARBA" id="ARBA00022529"/>
    </source>
</evidence>
<evidence type="ECO:0000313" key="3">
    <source>
        <dbReference type="EMBL" id="CAH1787347.1"/>
    </source>
</evidence>
<dbReference type="PANTHER" id="PTHR37406:SF1">
    <property type="entry name" value="T4-TYPE LYSOZYME 1-RELATED"/>
    <property type="match status" value="1"/>
</dbReference>
<dbReference type="OrthoDB" id="6085134at2759"/>
<gene>
    <name evidence="3" type="ORF">OFUS_LOCUS13070</name>
</gene>
<keyword evidence="1" id="KW-0929">Antimicrobial</keyword>
<dbReference type="SUPFAM" id="SSF53955">
    <property type="entry name" value="Lysozyme-like"/>
    <property type="match status" value="1"/>
</dbReference>
<keyword evidence="4" id="KW-1185">Reference proteome</keyword>
<dbReference type="Gene3D" id="1.10.530.40">
    <property type="match status" value="1"/>
</dbReference>
<accession>A0A8J1TXR6</accession>
<protein>
    <submittedName>
        <fullName evidence="3">Uncharacterized protein</fullName>
    </submittedName>
</protein>
<comment type="caution">
    <text evidence="3">The sequence shown here is derived from an EMBL/GenBank/DDBJ whole genome shotgun (WGS) entry which is preliminary data.</text>
</comment>
<organism evidence="3 4">
    <name type="scientific">Owenia fusiformis</name>
    <name type="common">Polychaete worm</name>
    <dbReference type="NCBI Taxonomy" id="6347"/>
    <lineage>
        <taxon>Eukaryota</taxon>
        <taxon>Metazoa</taxon>
        <taxon>Spiralia</taxon>
        <taxon>Lophotrochozoa</taxon>
        <taxon>Annelida</taxon>
        <taxon>Polychaeta</taxon>
        <taxon>Sedentaria</taxon>
        <taxon>Canalipalpata</taxon>
        <taxon>Sabellida</taxon>
        <taxon>Oweniida</taxon>
        <taxon>Oweniidae</taxon>
        <taxon>Owenia</taxon>
    </lineage>
</organism>
<evidence type="ECO:0000256" key="2">
    <source>
        <dbReference type="ARBA" id="ARBA00022638"/>
    </source>
</evidence>
<reference evidence="3" key="1">
    <citation type="submission" date="2022-03" db="EMBL/GenBank/DDBJ databases">
        <authorList>
            <person name="Martin C."/>
        </authorList>
    </citation>
    <scope>NUCLEOTIDE SEQUENCE</scope>
</reference>
<keyword evidence="2" id="KW-0081">Bacteriolytic enzyme</keyword>